<evidence type="ECO:0000256" key="2">
    <source>
        <dbReference type="PIRSR" id="PIRSR005962-1"/>
    </source>
</evidence>
<evidence type="ECO:0000313" key="5">
    <source>
        <dbReference type="Proteomes" id="UP000697710"/>
    </source>
</evidence>
<protein>
    <submittedName>
        <fullName evidence="4">Amidohydrolase</fullName>
    </submittedName>
</protein>
<dbReference type="PANTHER" id="PTHR11014:SF63">
    <property type="entry name" value="METALLOPEPTIDASE, PUTATIVE (AFU_ORTHOLOGUE AFUA_6G09600)-RELATED"/>
    <property type="match status" value="1"/>
</dbReference>
<dbReference type="InterPro" id="IPR036264">
    <property type="entry name" value="Bact_exopeptidase_dim_dom"/>
</dbReference>
<comment type="cofactor">
    <cofactor evidence="2">
        <name>Mn(2+)</name>
        <dbReference type="ChEBI" id="CHEBI:29035"/>
    </cofactor>
    <text evidence="2">The Mn(2+) ion enhances activity.</text>
</comment>
<dbReference type="FunFam" id="3.30.70.360:FF:000001">
    <property type="entry name" value="N-acetyldiaminopimelate deacetylase"/>
    <property type="match status" value="1"/>
</dbReference>
<comment type="caution">
    <text evidence="4">The sequence shown here is derived from an EMBL/GenBank/DDBJ whole genome shotgun (WGS) entry which is preliminary data.</text>
</comment>
<evidence type="ECO:0000259" key="3">
    <source>
        <dbReference type="Pfam" id="PF07687"/>
    </source>
</evidence>
<keyword evidence="1" id="KW-0378">Hydrolase</keyword>
<dbReference type="Pfam" id="PF07687">
    <property type="entry name" value="M20_dimer"/>
    <property type="match status" value="1"/>
</dbReference>
<sequence length="408" mass="44999">MSGLDGLPIRQGLRDRFESMVDFRRDLHRHPELAFKEERTAHQVASLLTKSGLELRTGIAGTGIATLVEGPRDPGRTILFRADMDALPIHEENTTDYVSKNAGVMHACGHDGHTSILAHTVLETLALRDTRALHSRFVFQPAEEGPGGALPMIREGVLQDPPVEAAFGLHLWNKLEAGKVAVTAGPFMAAADEFHITIHGLGGHGAYPHDAIDAVVIGSYLVTALQTLVSRDTNPVKTAVVSVGTFHAGSNFNIIAETARLKGTVRTFDLEVRARIIERLQTIVEHTAKMFRAKIDFEFLDTYPPTVNDPEMAEFVAEVAAEVVGQENVVRDLVSMGGEDMSFFLQEVPGCYFFLGSADPSRKLDESHHSPRFDFDERVMPLGAELFLRIQERYLARFPEKLIRTGAR</sequence>
<dbReference type="SUPFAM" id="SSF55031">
    <property type="entry name" value="Bacterial exopeptidase dimerisation domain"/>
    <property type="match status" value="1"/>
</dbReference>
<evidence type="ECO:0000256" key="1">
    <source>
        <dbReference type="ARBA" id="ARBA00022801"/>
    </source>
</evidence>
<dbReference type="Pfam" id="PF01546">
    <property type="entry name" value="Peptidase_M20"/>
    <property type="match status" value="1"/>
</dbReference>
<dbReference type="Gene3D" id="3.30.70.360">
    <property type="match status" value="1"/>
</dbReference>
<evidence type="ECO:0000313" key="4">
    <source>
        <dbReference type="EMBL" id="MCA9728686.1"/>
    </source>
</evidence>
<name>A0A956M055_UNCEI</name>
<proteinExistence type="predicted"/>
<organism evidence="4 5">
    <name type="scientific">Eiseniibacteriota bacterium</name>
    <dbReference type="NCBI Taxonomy" id="2212470"/>
    <lineage>
        <taxon>Bacteria</taxon>
        <taxon>Candidatus Eiseniibacteriota</taxon>
    </lineage>
</organism>
<dbReference type="Gene3D" id="3.40.630.10">
    <property type="entry name" value="Zn peptidases"/>
    <property type="match status" value="1"/>
</dbReference>
<feature type="binding site" evidence="2">
    <location>
        <position position="170"/>
    </location>
    <ligand>
        <name>Mn(2+)</name>
        <dbReference type="ChEBI" id="CHEBI:29035"/>
        <label>2</label>
    </ligand>
</feature>
<dbReference type="InterPro" id="IPR017439">
    <property type="entry name" value="Amidohydrolase"/>
</dbReference>
<accession>A0A956M055</accession>
<keyword evidence="2" id="KW-0479">Metal-binding</keyword>
<dbReference type="EMBL" id="JAGQHR010000449">
    <property type="protein sequence ID" value="MCA9728686.1"/>
    <property type="molecule type" value="Genomic_DNA"/>
</dbReference>
<feature type="binding site" evidence="2">
    <location>
        <position position="108"/>
    </location>
    <ligand>
        <name>Mn(2+)</name>
        <dbReference type="ChEBI" id="CHEBI:29035"/>
        <label>2</label>
    </ligand>
</feature>
<dbReference type="SUPFAM" id="SSF53187">
    <property type="entry name" value="Zn-dependent exopeptidases"/>
    <property type="match status" value="1"/>
</dbReference>
<reference evidence="4" key="1">
    <citation type="submission" date="2020-04" db="EMBL/GenBank/DDBJ databases">
        <authorList>
            <person name="Zhang T."/>
        </authorList>
    </citation>
    <scope>NUCLEOTIDE SEQUENCE</scope>
    <source>
        <strain evidence="4">HKST-UBA01</strain>
    </source>
</reference>
<dbReference type="PANTHER" id="PTHR11014">
    <property type="entry name" value="PEPTIDASE M20 FAMILY MEMBER"/>
    <property type="match status" value="1"/>
</dbReference>
<keyword evidence="2" id="KW-0464">Manganese</keyword>
<feature type="binding site" evidence="2">
    <location>
        <position position="110"/>
    </location>
    <ligand>
        <name>Mn(2+)</name>
        <dbReference type="ChEBI" id="CHEBI:29035"/>
        <label>2</label>
    </ligand>
</feature>
<dbReference type="InterPro" id="IPR002933">
    <property type="entry name" value="Peptidase_M20"/>
</dbReference>
<dbReference type="PIRSF" id="PIRSF005962">
    <property type="entry name" value="Pept_M20D_amidohydro"/>
    <property type="match status" value="1"/>
</dbReference>
<feature type="binding site" evidence="2">
    <location>
        <position position="144"/>
    </location>
    <ligand>
        <name>Mn(2+)</name>
        <dbReference type="ChEBI" id="CHEBI:29035"/>
        <label>2</label>
    </ligand>
</feature>
<gene>
    <name evidence="4" type="ORF">KC729_13435</name>
</gene>
<feature type="domain" description="Peptidase M20 dimerisation" evidence="3">
    <location>
        <begin position="193"/>
        <end position="288"/>
    </location>
</feature>
<dbReference type="NCBIfam" id="TIGR01891">
    <property type="entry name" value="amidohydrolases"/>
    <property type="match status" value="1"/>
</dbReference>
<dbReference type="AlphaFoldDB" id="A0A956M055"/>
<reference evidence="4" key="2">
    <citation type="journal article" date="2021" name="Microbiome">
        <title>Successional dynamics and alternative stable states in a saline activated sludge microbial community over 9 years.</title>
        <authorList>
            <person name="Wang Y."/>
            <person name="Ye J."/>
            <person name="Ju F."/>
            <person name="Liu L."/>
            <person name="Boyd J.A."/>
            <person name="Deng Y."/>
            <person name="Parks D.H."/>
            <person name="Jiang X."/>
            <person name="Yin X."/>
            <person name="Woodcroft B.J."/>
            <person name="Tyson G.W."/>
            <person name="Hugenholtz P."/>
            <person name="Polz M.F."/>
            <person name="Zhang T."/>
        </authorList>
    </citation>
    <scope>NUCLEOTIDE SEQUENCE</scope>
    <source>
        <strain evidence="4">HKST-UBA01</strain>
    </source>
</reference>
<dbReference type="Proteomes" id="UP000697710">
    <property type="component" value="Unassembled WGS sequence"/>
</dbReference>
<dbReference type="GO" id="GO:0019877">
    <property type="term" value="P:diaminopimelate biosynthetic process"/>
    <property type="evidence" value="ECO:0007669"/>
    <property type="project" value="UniProtKB-ARBA"/>
</dbReference>
<dbReference type="GO" id="GO:0050118">
    <property type="term" value="F:N-acetyldiaminopimelate deacetylase activity"/>
    <property type="evidence" value="ECO:0007669"/>
    <property type="project" value="UniProtKB-ARBA"/>
</dbReference>
<dbReference type="GO" id="GO:0046872">
    <property type="term" value="F:metal ion binding"/>
    <property type="evidence" value="ECO:0007669"/>
    <property type="project" value="UniProtKB-KW"/>
</dbReference>
<dbReference type="InterPro" id="IPR011650">
    <property type="entry name" value="Peptidase_M20_dimer"/>
</dbReference>
<feature type="binding site" evidence="2">
    <location>
        <position position="369"/>
    </location>
    <ligand>
        <name>Mn(2+)</name>
        <dbReference type="ChEBI" id="CHEBI:29035"/>
        <label>2</label>
    </ligand>
</feature>